<evidence type="ECO:0000313" key="3">
    <source>
        <dbReference type="Proteomes" id="UP000235025"/>
    </source>
</evidence>
<accession>A0A2N6KGU2</accession>
<dbReference type="Gene3D" id="2.40.50.180">
    <property type="entry name" value="CheA-289, Domain 4"/>
    <property type="match status" value="1"/>
</dbReference>
<dbReference type="InterPro" id="IPR002545">
    <property type="entry name" value="CheW-lke_dom"/>
</dbReference>
<dbReference type="InterPro" id="IPR036061">
    <property type="entry name" value="CheW-like_dom_sf"/>
</dbReference>
<dbReference type="Proteomes" id="UP000235025">
    <property type="component" value="Unassembled WGS sequence"/>
</dbReference>
<dbReference type="EMBL" id="NMQA01000113">
    <property type="protein sequence ID" value="PLZ98559.1"/>
    <property type="molecule type" value="Genomic_DNA"/>
</dbReference>
<dbReference type="SUPFAM" id="SSF50341">
    <property type="entry name" value="CheW-like"/>
    <property type="match status" value="1"/>
</dbReference>
<dbReference type="GO" id="GO:0006935">
    <property type="term" value="P:chemotaxis"/>
    <property type="evidence" value="ECO:0007669"/>
    <property type="project" value="InterPro"/>
</dbReference>
<sequence length="154" mass="17395">MQNQSKAEKFITFTVADYCLALPIKAVLKVVTCPLKDNHKLSKMGLIQIGRHVIRVLDLHQRLGIEDVHQLPKSQSFLLITSFSQAELCGILIYEPPDLLELPLEMMQPLSQSYYQSSLLEIVSHAIVVSQEKATKTIFLLDMQQVLKFCQAIG</sequence>
<feature type="domain" description="CheW-like" evidence="1">
    <location>
        <begin position="7"/>
        <end position="152"/>
    </location>
</feature>
<gene>
    <name evidence="2" type="ORF">CEN50_10830</name>
</gene>
<reference evidence="2 3" key="1">
    <citation type="submission" date="2017-07" db="EMBL/GenBank/DDBJ databases">
        <title>Genomes of Fischerella (Mastigocladus) sp. strains.</title>
        <authorList>
            <person name="Miller S.R."/>
        </authorList>
    </citation>
    <scope>NUCLEOTIDE SEQUENCE [LARGE SCALE GENOMIC DNA]</scope>
    <source>
        <strain evidence="2 3">CCMEE 5268</strain>
    </source>
</reference>
<evidence type="ECO:0000313" key="2">
    <source>
        <dbReference type="EMBL" id="PLZ98559.1"/>
    </source>
</evidence>
<comment type="caution">
    <text evidence="2">The sequence shown here is derived from an EMBL/GenBank/DDBJ whole genome shotgun (WGS) entry which is preliminary data.</text>
</comment>
<evidence type="ECO:0000259" key="1">
    <source>
        <dbReference type="PROSITE" id="PS50851"/>
    </source>
</evidence>
<proteinExistence type="predicted"/>
<protein>
    <recommendedName>
        <fullName evidence="1">CheW-like domain-containing protein</fullName>
    </recommendedName>
</protein>
<dbReference type="SMART" id="SM00260">
    <property type="entry name" value="CheW"/>
    <property type="match status" value="1"/>
</dbReference>
<organism evidence="2 3">
    <name type="scientific">Fischerella thermalis CCMEE 5268</name>
    <dbReference type="NCBI Taxonomy" id="2019662"/>
    <lineage>
        <taxon>Bacteria</taxon>
        <taxon>Bacillati</taxon>
        <taxon>Cyanobacteriota</taxon>
        <taxon>Cyanophyceae</taxon>
        <taxon>Nostocales</taxon>
        <taxon>Hapalosiphonaceae</taxon>
        <taxon>Fischerella</taxon>
    </lineage>
</organism>
<dbReference type="Gene3D" id="2.30.30.40">
    <property type="entry name" value="SH3 Domains"/>
    <property type="match status" value="1"/>
</dbReference>
<dbReference type="AlphaFoldDB" id="A0A2N6KGU2"/>
<dbReference type="PROSITE" id="PS50851">
    <property type="entry name" value="CHEW"/>
    <property type="match status" value="1"/>
</dbReference>
<dbReference type="Pfam" id="PF01584">
    <property type="entry name" value="CheW"/>
    <property type="match status" value="1"/>
</dbReference>
<dbReference type="GO" id="GO:0007165">
    <property type="term" value="P:signal transduction"/>
    <property type="evidence" value="ECO:0007669"/>
    <property type="project" value="InterPro"/>
</dbReference>
<name>A0A2N6KGU2_9CYAN</name>
<dbReference type="RefSeq" id="WP_102172664.1">
    <property type="nucleotide sequence ID" value="NZ_NMQA01000113.1"/>
</dbReference>